<organism evidence="2 3">
    <name type="scientific">Nicotiana sylvestris</name>
    <name type="common">Wood tobacco</name>
    <name type="synonym">South American tobacco</name>
    <dbReference type="NCBI Taxonomy" id="4096"/>
    <lineage>
        <taxon>Eukaryota</taxon>
        <taxon>Viridiplantae</taxon>
        <taxon>Streptophyta</taxon>
        <taxon>Embryophyta</taxon>
        <taxon>Tracheophyta</taxon>
        <taxon>Spermatophyta</taxon>
        <taxon>Magnoliopsida</taxon>
        <taxon>eudicotyledons</taxon>
        <taxon>Gunneridae</taxon>
        <taxon>Pentapetalae</taxon>
        <taxon>asterids</taxon>
        <taxon>lamiids</taxon>
        <taxon>Solanales</taxon>
        <taxon>Solanaceae</taxon>
        <taxon>Nicotianoideae</taxon>
        <taxon>Nicotianeae</taxon>
        <taxon>Nicotiana</taxon>
    </lineage>
</organism>
<evidence type="ECO:0000313" key="2">
    <source>
        <dbReference type="Proteomes" id="UP000189701"/>
    </source>
</evidence>
<evidence type="ECO:0000259" key="1">
    <source>
        <dbReference type="Pfam" id="PF00646"/>
    </source>
</evidence>
<dbReference type="STRING" id="4096.A0A1U7UWY8"/>
<dbReference type="AlphaFoldDB" id="A0A1U7UWY8"/>
<name>A0A1U7UWY8_NICSY</name>
<protein>
    <submittedName>
        <fullName evidence="3">F-box/LRR-repeat protein At5g02910-like</fullName>
    </submittedName>
</protein>
<accession>A0A1U7UWY8</accession>
<sequence length="166" mass="19293">MASNDPTTVDRISVLPDSLLHHILSLMPIEEAFITHAFSKGWRYLWTSLYNFYFNCELYNEEYVSFVDYVLAHSVSPKIKEFVLHFHDPNEYKSALSRWLSFAVEKKVENVVLWSYSEDDACPLPEFFYTCSSLITLILGFCYFDAGVVISWKSLKSIPFKCMAIL</sequence>
<dbReference type="Pfam" id="PF00646">
    <property type="entry name" value="F-box"/>
    <property type="match status" value="1"/>
</dbReference>
<dbReference type="SUPFAM" id="SSF81383">
    <property type="entry name" value="F-box domain"/>
    <property type="match status" value="1"/>
</dbReference>
<gene>
    <name evidence="3" type="primary">LOC104211344</name>
</gene>
<dbReference type="RefSeq" id="XP_009758688.1">
    <property type="nucleotide sequence ID" value="XM_009760386.1"/>
</dbReference>
<dbReference type="Proteomes" id="UP000189701">
    <property type="component" value="Unplaced"/>
</dbReference>
<reference evidence="3" key="2">
    <citation type="submission" date="2025-08" db="UniProtKB">
        <authorList>
            <consortium name="RefSeq"/>
        </authorList>
    </citation>
    <scope>IDENTIFICATION</scope>
    <source>
        <tissue evidence="3">Leaf</tissue>
    </source>
</reference>
<dbReference type="OrthoDB" id="1300531at2759"/>
<dbReference type="PANTHER" id="PTHR31293">
    <property type="entry name" value="RNI-LIKE SUPERFAMILY PROTEIN"/>
    <property type="match status" value="1"/>
</dbReference>
<dbReference type="InterPro" id="IPR055294">
    <property type="entry name" value="FBL60-like"/>
</dbReference>
<dbReference type="InterPro" id="IPR036047">
    <property type="entry name" value="F-box-like_dom_sf"/>
</dbReference>
<evidence type="ECO:0000313" key="3">
    <source>
        <dbReference type="RefSeq" id="XP_009758688.1"/>
    </source>
</evidence>
<dbReference type="PANTHER" id="PTHR31293:SF12">
    <property type="entry name" value="RNI-LIKE SUPERFAMILY PROTEIN"/>
    <property type="match status" value="1"/>
</dbReference>
<feature type="domain" description="F-box" evidence="1">
    <location>
        <begin position="12"/>
        <end position="51"/>
    </location>
</feature>
<reference evidence="2" key="1">
    <citation type="journal article" date="2013" name="Genome Biol.">
        <title>Reference genomes and transcriptomes of Nicotiana sylvestris and Nicotiana tomentosiformis.</title>
        <authorList>
            <person name="Sierro N."/>
            <person name="Battey J.N."/>
            <person name="Ouadi S."/>
            <person name="Bovet L."/>
            <person name="Goepfert S."/>
            <person name="Bakaher N."/>
            <person name="Peitsch M.C."/>
            <person name="Ivanov N.V."/>
        </authorList>
    </citation>
    <scope>NUCLEOTIDE SEQUENCE [LARGE SCALE GENOMIC DNA]</scope>
</reference>
<proteinExistence type="predicted"/>
<keyword evidence="2" id="KW-1185">Reference proteome</keyword>
<dbReference type="InterPro" id="IPR001810">
    <property type="entry name" value="F-box_dom"/>
</dbReference>